<protein>
    <submittedName>
        <fullName evidence="6">Bifunctional 3-demethylubiquinone 3-O-methyltransferase/2-octaprenyl-6-hydroxy phenol methylase</fullName>
    </submittedName>
</protein>
<dbReference type="Proteomes" id="UP001501319">
    <property type="component" value="Unassembled WGS sequence"/>
</dbReference>
<keyword evidence="4" id="KW-0949">S-adenosyl-L-methionine</keyword>
<accession>A0ABN2FTZ1</accession>
<keyword evidence="2" id="KW-0808">Transferase</keyword>
<evidence type="ECO:0000256" key="1">
    <source>
        <dbReference type="ARBA" id="ARBA00022603"/>
    </source>
</evidence>
<dbReference type="NCBIfam" id="TIGR01983">
    <property type="entry name" value="UbiG"/>
    <property type="match status" value="1"/>
</dbReference>
<proteinExistence type="predicted"/>
<dbReference type="Pfam" id="PF08241">
    <property type="entry name" value="Methyltransf_11"/>
    <property type="match status" value="1"/>
</dbReference>
<dbReference type="InterPro" id="IPR013216">
    <property type="entry name" value="Methyltransf_11"/>
</dbReference>
<dbReference type="PANTHER" id="PTHR43464">
    <property type="entry name" value="METHYLTRANSFERASE"/>
    <property type="match status" value="1"/>
</dbReference>
<dbReference type="InterPro" id="IPR010233">
    <property type="entry name" value="UbiG_MeTrfase"/>
</dbReference>
<keyword evidence="1 6" id="KW-0489">Methyltransferase</keyword>
<keyword evidence="3" id="KW-0831">Ubiquinone biosynthesis</keyword>
<dbReference type="GO" id="GO:0008168">
    <property type="term" value="F:methyltransferase activity"/>
    <property type="evidence" value="ECO:0007669"/>
    <property type="project" value="UniProtKB-KW"/>
</dbReference>
<reference evidence="6 7" key="1">
    <citation type="journal article" date="2019" name="Int. J. Syst. Evol. Microbiol.">
        <title>The Global Catalogue of Microorganisms (GCM) 10K type strain sequencing project: providing services to taxonomists for standard genome sequencing and annotation.</title>
        <authorList>
            <consortium name="The Broad Institute Genomics Platform"/>
            <consortium name="The Broad Institute Genome Sequencing Center for Infectious Disease"/>
            <person name="Wu L."/>
            <person name="Ma J."/>
        </authorList>
    </citation>
    <scope>NUCLEOTIDE SEQUENCE [LARGE SCALE GENOMIC DNA]</scope>
    <source>
        <strain evidence="6 7">JCM 14306</strain>
    </source>
</reference>
<dbReference type="RefSeq" id="WP_344116058.1">
    <property type="nucleotide sequence ID" value="NZ_BAAANE010000013.1"/>
</dbReference>
<gene>
    <name evidence="6" type="ORF">GCM10009744_60400</name>
</gene>
<dbReference type="SUPFAM" id="SSF53335">
    <property type="entry name" value="S-adenosyl-L-methionine-dependent methyltransferases"/>
    <property type="match status" value="1"/>
</dbReference>
<keyword evidence="7" id="KW-1185">Reference proteome</keyword>
<organism evidence="6 7">
    <name type="scientific">Kribbella alba</name>
    <dbReference type="NCBI Taxonomy" id="190197"/>
    <lineage>
        <taxon>Bacteria</taxon>
        <taxon>Bacillati</taxon>
        <taxon>Actinomycetota</taxon>
        <taxon>Actinomycetes</taxon>
        <taxon>Propionibacteriales</taxon>
        <taxon>Kribbellaceae</taxon>
        <taxon>Kribbella</taxon>
    </lineage>
</organism>
<dbReference type="PANTHER" id="PTHR43464:SF19">
    <property type="entry name" value="UBIQUINONE BIOSYNTHESIS O-METHYLTRANSFERASE, MITOCHONDRIAL"/>
    <property type="match status" value="1"/>
</dbReference>
<evidence type="ECO:0000256" key="3">
    <source>
        <dbReference type="ARBA" id="ARBA00022688"/>
    </source>
</evidence>
<dbReference type="GO" id="GO:0032259">
    <property type="term" value="P:methylation"/>
    <property type="evidence" value="ECO:0007669"/>
    <property type="project" value="UniProtKB-KW"/>
</dbReference>
<comment type="caution">
    <text evidence="6">The sequence shown here is derived from an EMBL/GenBank/DDBJ whole genome shotgun (WGS) entry which is preliminary data.</text>
</comment>
<dbReference type="InterPro" id="IPR029063">
    <property type="entry name" value="SAM-dependent_MTases_sf"/>
</dbReference>
<evidence type="ECO:0000313" key="7">
    <source>
        <dbReference type="Proteomes" id="UP001501319"/>
    </source>
</evidence>
<evidence type="ECO:0000313" key="6">
    <source>
        <dbReference type="EMBL" id="GAA1658965.1"/>
    </source>
</evidence>
<evidence type="ECO:0000256" key="2">
    <source>
        <dbReference type="ARBA" id="ARBA00022679"/>
    </source>
</evidence>
<dbReference type="CDD" id="cd02440">
    <property type="entry name" value="AdoMet_MTases"/>
    <property type="match status" value="1"/>
</dbReference>
<dbReference type="EMBL" id="BAAANE010000013">
    <property type="protein sequence ID" value="GAA1658965.1"/>
    <property type="molecule type" value="Genomic_DNA"/>
</dbReference>
<feature type="domain" description="Methyltransferase type 11" evidence="5">
    <location>
        <begin position="54"/>
        <end position="149"/>
    </location>
</feature>
<dbReference type="Gene3D" id="3.40.50.150">
    <property type="entry name" value="Vaccinia Virus protein VP39"/>
    <property type="match status" value="1"/>
</dbReference>
<sequence length="258" mass="28885">MEIDNEVYDRLGDGWWDEDNLLNALQGSFTSGRFAYFREILERLGREPLGLRVLDIGCGGGFMAEEFARLGCRVVGIDPSPVSIRAARRHAASAGLHIDYFVASGERLPLRDSTFDVACCCDVLEHVSDLELVISQTARVLTGDGVYLFDTINRTRASSLLVIKVMQEWRLTRFIDTPLHVWDLFVTPGELALVLQRHGMQLDEITGLGPRTTKFGALMDFAQFRRGRVTYGELSRRMNVGQVKRTGISYMGFATKSA</sequence>
<evidence type="ECO:0000256" key="4">
    <source>
        <dbReference type="ARBA" id="ARBA00022691"/>
    </source>
</evidence>
<name>A0ABN2FTZ1_9ACTN</name>
<evidence type="ECO:0000259" key="5">
    <source>
        <dbReference type="Pfam" id="PF08241"/>
    </source>
</evidence>